<keyword evidence="3" id="KW-1185">Reference proteome</keyword>
<comment type="caution">
    <text evidence="2">The sequence shown here is derived from an EMBL/GenBank/DDBJ whole genome shotgun (WGS) entry which is preliminary data.</text>
</comment>
<organism evidence="2 3">
    <name type="scientific">Actinoplanes sichuanensis</name>
    <dbReference type="NCBI Taxonomy" id="512349"/>
    <lineage>
        <taxon>Bacteria</taxon>
        <taxon>Bacillati</taxon>
        <taxon>Actinomycetota</taxon>
        <taxon>Actinomycetes</taxon>
        <taxon>Micromonosporales</taxon>
        <taxon>Micromonosporaceae</taxon>
        <taxon>Actinoplanes</taxon>
    </lineage>
</organism>
<protein>
    <submittedName>
        <fullName evidence="2">Peptidase inhibitor family I36 protein</fullName>
    </submittedName>
</protein>
<evidence type="ECO:0000313" key="2">
    <source>
        <dbReference type="EMBL" id="MFD1374546.1"/>
    </source>
</evidence>
<dbReference type="EMBL" id="JBHTMK010000085">
    <property type="protein sequence ID" value="MFD1374546.1"/>
    <property type="molecule type" value="Genomic_DNA"/>
</dbReference>
<reference evidence="3" key="1">
    <citation type="journal article" date="2019" name="Int. J. Syst. Evol. Microbiol.">
        <title>The Global Catalogue of Microorganisms (GCM) 10K type strain sequencing project: providing services to taxonomists for standard genome sequencing and annotation.</title>
        <authorList>
            <consortium name="The Broad Institute Genomics Platform"/>
            <consortium name="The Broad Institute Genome Sequencing Center for Infectious Disease"/>
            <person name="Wu L."/>
            <person name="Ma J."/>
        </authorList>
    </citation>
    <scope>NUCLEOTIDE SEQUENCE [LARGE SCALE GENOMIC DNA]</scope>
    <source>
        <strain evidence="3">CCM 7526</strain>
    </source>
</reference>
<accession>A0ABW4AUD8</accession>
<sequence length="105" mass="11044">MTKRMTAALLGAALGAASLVATAAPAQAAWSQCPQYYSCYWSQVGGTGSFWQAPSCGRHTVPFTVVSLWNRGNGTIYFEGSGYSYAVGYRGSNGALAYRGINIAC</sequence>
<dbReference type="Pfam" id="PF03995">
    <property type="entry name" value="Inhibitor_I36"/>
    <property type="match status" value="1"/>
</dbReference>
<feature type="signal peptide" evidence="1">
    <location>
        <begin position="1"/>
        <end position="23"/>
    </location>
</feature>
<evidence type="ECO:0000256" key="1">
    <source>
        <dbReference type="SAM" id="SignalP"/>
    </source>
</evidence>
<evidence type="ECO:0000313" key="3">
    <source>
        <dbReference type="Proteomes" id="UP001597183"/>
    </source>
</evidence>
<gene>
    <name evidence="2" type="ORF">ACFQ5G_55235</name>
</gene>
<name>A0ABW4AUD8_9ACTN</name>
<dbReference type="Proteomes" id="UP001597183">
    <property type="component" value="Unassembled WGS sequence"/>
</dbReference>
<feature type="chain" id="PRO_5046793735" evidence="1">
    <location>
        <begin position="24"/>
        <end position="105"/>
    </location>
</feature>
<proteinExistence type="predicted"/>
<keyword evidence="1" id="KW-0732">Signal</keyword>